<organism evidence="1 2">
    <name type="scientific">Rubroshorea leprosula</name>
    <dbReference type="NCBI Taxonomy" id="152421"/>
    <lineage>
        <taxon>Eukaryota</taxon>
        <taxon>Viridiplantae</taxon>
        <taxon>Streptophyta</taxon>
        <taxon>Embryophyta</taxon>
        <taxon>Tracheophyta</taxon>
        <taxon>Spermatophyta</taxon>
        <taxon>Magnoliopsida</taxon>
        <taxon>eudicotyledons</taxon>
        <taxon>Gunneridae</taxon>
        <taxon>Pentapetalae</taxon>
        <taxon>rosids</taxon>
        <taxon>malvids</taxon>
        <taxon>Malvales</taxon>
        <taxon>Dipterocarpaceae</taxon>
        <taxon>Rubroshorea</taxon>
    </lineage>
</organism>
<evidence type="ECO:0000313" key="2">
    <source>
        <dbReference type="Proteomes" id="UP001054252"/>
    </source>
</evidence>
<reference evidence="1 2" key="1">
    <citation type="journal article" date="2021" name="Commun. Biol.">
        <title>The genome of Shorea leprosula (Dipterocarpaceae) highlights the ecological relevance of drought in aseasonal tropical rainforests.</title>
        <authorList>
            <person name="Ng K.K.S."/>
            <person name="Kobayashi M.J."/>
            <person name="Fawcett J.A."/>
            <person name="Hatakeyama M."/>
            <person name="Paape T."/>
            <person name="Ng C.H."/>
            <person name="Ang C.C."/>
            <person name="Tnah L.H."/>
            <person name="Lee C.T."/>
            <person name="Nishiyama T."/>
            <person name="Sese J."/>
            <person name="O'Brien M.J."/>
            <person name="Copetti D."/>
            <person name="Mohd Noor M.I."/>
            <person name="Ong R.C."/>
            <person name="Putra M."/>
            <person name="Sireger I.Z."/>
            <person name="Indrioko S."/>
            <person name="Kosugi Y."/>
            <person name="Izuno A."/>
            <person name="Isagi Y."/>
            <person name="Lee S.L."/>
            <person name="Shimizu K.K."/>
        </authorList>
    </citation>
    <scope>NUCLEOTIDE SEQUENCE [LARGE SCALE GENOMIC DNA]</scope>
    <source>
        <strain evidence="1">214</strain>
    </source>
</reference>
<dbReference type="Proteomes" id="UP001054252">
    <property type="component" value="Unassembled WGS sequence"/>
</dbReference>
<dbReference type="AlphaFoldDB" id="A0AAV5INU2"/>
<name>A0AAV5INU2_9ROSI</name>
<dbReference type="EMBL" id="BPVZ01000017">
    <property type="protein sequence ID" value="GKV01496.1"/>
    <property type="molecule type" value="Genomic_DNA"/>
</dbReference>
<keyword evidence="2" id="KW-1185">Reference proteome</keyword>
<accession>A0AAV5INU2</accession>
<proteinExistence type="predicted"/>
<sequence length="78" mass="8615">MKASASHVDRTKIKIVFSGRSGGWAYPPTSSGDPLKIWQDGNHLVDTSLTSLMNARPSANLTTVTPLHVAREIFERFF</sequence>
<comment type="caution">
    <text evidence="1">The sequence shown here is derived from an EMBL/GenBank/DDBJ whole genome shotgun (WGS) entry which is preliminary data.</text>
</comment>
<gene>
    <name evidence="1" type="ORF">SLEP1_g14046</name>
</gene>
<evidence type="ECO:0000313" key="1">
    <source>
        <dbReference type="EMBL" id="GKV01496.1"/>
    </source>
</evidence>
<protein>
    <submittedName>
        <fullName evidence="1">Uncharacterized protein</fullName>
    </submittedName>
</protein>